<feature type="compositionally biased region" description="Polar residues" evidence="3">
    <location>
        <begin position="28"/>
        <end position="41"/>
    </location>
</feature>
<dbReference type="SMART" id="SM00028">
    <property type="entry name" value="TPR"/>
    <property type="match status" value="1"/>
</dbReference>
<evidence type="ECO:0000256" key="2">
    <source>
        <dbReference type="PROSITE-ProRule" id="PRU00339"/>
    </source>
</evidence>
<dbReference type="Gene3D" id="1.20.58.80">
    <property type="entry name" value="Phosphotransferase system, lactose/cellobiose-type IIA subunit"/>
    <property type="match status" value="1"/>
</dbReference>
<dbReference type="EnsemblMetazoa" id="SCAU008607-RA">
    <property type="protein sequence ID" value="SCAU008607-PA"/>
    <property type="gene ID" value="SCAU008607"/>
</dbReference>
<keyword evidence="2" id="KW-0802">TPR repeat</keyword>
<evidence type="ECO:0000313" key="6">
    <source>
        <dbReference type="EnsemblMetazoa" id="SCAU008607-PA"/>
    </source>
</evidence>
<sequence length="492" mass="56298">MSSSPCGGGGAGINDSGGGGAHGEDDNLGSSLEAFQSMPNDFNSALDDFRTNWQKELQQKQAPEDELQHVAVAAPKEAEDVESPLTATHIGGDQEALAKSYFHKAVELEKRGKVYDAIPFYRKAVQIDPNIEFTYYEHQKSTNTLQSKELRTNTASTQKANEIPDFSEEDVIDDLYEKFQNDLARNFQGKLIMSSRDPGTITTEMHISELPPELLLYIMRWVVSNQLDLRSLEHCAAVCKGMYLMARDEEIWRLACVKVWGHNVGSLTHSDPDEEKPSQLDDQCPIIPKYSSWRQMFIERERVLFNGCYISKTTYIRMGENSFQDQYYRPVQLVEYYRYLRFLPDGTVFMMTNADEPQQGVTRLKNLQQLRPDIIKGHYRLFGSTITVVLAKQQQQSKFIRNPAGGTYNRHRRGSSVYDEAACNSTKYCIEFRIMHTSKRKFAQLAWLHYSIVQVRNKIETTSEFDITPSKYPPLRFSPVRSYHLDSDAPLI</sequence>
<gene>
    <name evidence="6" type="primary">106082807</name>
</gene>
<dbReference type="VEuPathDB" id="VectorBase:SCAU008607"/>
<dbReference type="PROSITE" id="PS50005">
    <property type="entry name" value="TPR"/>
    <property type="match status" value="1"/>
</dbReference>
<feature type="domain" description="F-box" evidence="4">
    <location>
        <begin position="207"/>
        <end position="256"/>
    </location>
</feature>
<accession>A0A1I8PJ70</accession>
<organism evidence="6 7">
    <name type="scientific">Stomoxys calcitrans</name>
    <name type="common">Stable fly</name>
    <name type="synonym">Conops calcitrans</name>
    <dbReference type="NCBI Taxonomy" id="35570"/>
    <lineage>
        <taxon>Eukaryota</taxon>
        <taxon>Metazoa</taxon>
        <taxon>Ecdysozoa</taxon>
        <taxon>Arthropoda</taxon>
        <taxon>Hexapoda</taxon>
        <taxon>Insecta</taxon>
        <taxon>Pterygota</taxon>
        <taxon>Neoptera</taxon>
        <taxon>Endopterygota</taxon>
        <taxon>Diptera</taxon>
        <taxon>Brachycera</taxon>
        <taxon>Muscomorpha</taxon>
        <taxon>Muscoidea</taxon>
        <taxon>Muscidae</taxon>
        <taxon>Stomoxys</taxon>
    </lineage>
</organism>
<dbReference type="Proteomes" id="UP000095300">
    <property type="component" value="Unassembled WGS sequence"/>
</dbReference>
<dbReference type="OrthoDB" id="2117972at2759"/>
<feature type="region of interest" description="Disordered" evidence="3">
    <location>
        <begin position="1"/>
        <end position="41"/>
    </location>
</feature>
<dbReference type="Pfam" id="PF19270">
    <property type="entry name" value="FBO_C"/>
    <property type="match status" value="1"/>
</dbReference>
<evidence type="ECO:0000256" key="1">
    <source>
        <dbReference type="ARBA" id="ARBA00022786"/>
    </source>
</evidence>
<feature type="domain" description="F-box protein Hrt3/FBXO9 C-terminal" evidence="5">
    <location>
        <begin position="291"/>
        <end position="400"/>
    </location>
</feature>
<dbReference type="STRING" id="35570.A0A1I8PJ70"/>
<dbReference type="SUPFAM" id="SSF81383">
    <property type="entry name" value="F-box domain"/>
    <property type="match status" value="1"/>
</dbReference>
<feature type="repeat" description="TPR" evidence="2">
    <location>
        <begin position="98"/>
        <end position="131"/>
    </location>
</feature>
<evidence type="ECO:0000313" key="7">
    <source>
        <dbReference type="Proteomes" id="UP000095300"/>
    </source>
</evidence>
<protein>
    <submittedName>
        <fullName evidence="6">Uncharacterized protein</fullName>
    </submittedName>
</protein>
<dbReference type="AlphaFoldDB" id="A0A1I8PJ70"/>
<evidence type="ECO:0000259" key="5">
    <source>
        <dbReference type="Pfam" id="PF19270"/>
    </source>
</evidence>
<keyword evidence="1" id="KW-0833">Ubl conjugation pathway</keyword>
<dbReference type="InterPro" id="IPR036047">
    <property type="entry name" value="F-box-like_dom_sf"/>
</dbReference>
<dbReference type="KEGG" id="scac:106082807"/>
<dbReference type="CDD" id="cd22089">
    <property type="entry name" value="F-box_FBXO9"/>
    <property type="match status" value="1"/>
</dbReference>
<dbReference type="Pfam" id="PF12937">
    <property type="entry name" value="F-box-like"/>
    <property type="match status" value="1"/>
</dbReference>
<proteinExistence type="predicted"/>
<dbReference type="InterPro" id="IPR001810">
    <property type="entry name" value="F-box_dom"/>
</dbReference>
<name>A0A1I8PJ70_STOCA</name>
<dbReference type="PANTHER" id="PTHR12874">
    <property type="entry name" value="F-BOX ONLY PROTEIN 48-RELATED"/>
    <property type="match status" value="1"/>
</dbReference>
<evidence type="ECO:0000259" key="4">
    <source>
        <dbReference type="Pfam" id="PF12937"/>
    </source>
</evidence>
<evidence type="ECO:0000256" key="3">
    <source>
        <dbReference type="SAM" id="MobiDB-lite"/>
    </source>
</evidence>
<dbReference type="GO" id="GO:0031146">
    <property type="term" value="P:SCF-dependent proteasomal ubiquitin-dependent protein catabolic process"/>
    <property type="evidence" value="ECO:0007669"/>
    <property type="project" value="TreeGrafter"/>
</dbReference>
<keyword evidence="7" id="KW-1185">Reference proteome</keyword>
<dbReference type="PANTHER" id="PTHR12874:SF29">
    <property type="entry name" value="F-BOX ONLY PROTEIN 9"/>
    <property type="match status" value="1"/>
</dbReference>
<dbReference type="SUPFAM" id="SSF48452">
    <property type="entry name" value="TPR-like"/>
    <property type="match status" value="1"/>
</dbReference>
<reference evidence="6" key="1">
    <citation type="submission" date="2020-05" db="UniProtKB">
        <authorList>
            <consortium name="EnsemblMetazoa"/>
        </authorList>
    </citation>
    <scope>IDENTIFICATION</scope>
    <source>
        <strain evidence="6">USDA</strain>
    </source>
</reference>
<dbReference type="Gene3D" id="1.20.1280.50">
    <property type="match status" value="1"/>
</dbReference>
<dbReference type="InterPro" id="IPR045464">
    <property type="entry name" value="Hrt3/FBXO9_C"/>
</dbReference>
<dbReference type="InterPro" id="IPR019734">
    <property type="entry name" value="TPR_rpt"/>
</dbReference>
<dbReference type="GO" id="GO:0019005">
    <property type="term" value="C:SCF ubiquitin ligase complex"/>
    <property type="evidence" value="ECO:0007669"/>
    <property type="project" value="TreeGrafter"/>
</dbReference>
<feature type="compositionally biased region" description="Gly residues" evidence="3">
    <location>
        <begin position="1"/>
        <end position="21"/>
    </location>
</feature>
<dbReference type="GO" id="GO:0005737">
    <property type="term" value="C:cytoplasm"/>
    <property type="evidence" value="ECO:0007669"/>
    <property type="project" value="TreeGrafter"/>
</dbReference>
<dbReference type="InterPro" id="IPR011990">
    <property type="entry name" value="TPR-like_helical_dom_sf"/>
</dbReference>